<accession>A0A8K0UYV0</accession>
<organism evidence="3 4">
    <name type="scientific">Cristinia sonorae</name>
    <dbReference type="NCBI Taxonomy" id="1940300"/>
    <lineage>
        <taxon>Eukaryota</taxon>
        <taxon>Fungi</taxon>
        <taxon>Dikarya</taxon>
        <taxon>Basidiomycota</taxon>
        <taxon>Agaricomycotina</taxon>
        <taxon>Agaricomycetes</taxon>
        <taxon>Agaricomycetidae</taxon>
        <taxon>Agaricales</taxon>
        <taxon>Pleurotineae</taxon>
        <taxon>Stephanosporaceae</taxon>
        <taxon>Cristinia</taxon>
    </lineage>
</organism>
<proteinExistence type="predicted"/>
<dbReference type="PANTHER" id="PTHR15154:SF2">
    <property type="entry name" value="HAMARTIN"/>
    <property type="match status" value="1"/>
</dbReference>
<evidence type="ECO:0000256" key="2">
    <source>
        <dbReference type="SAM" id="MobiDB-lite"/>
    </source>
</evidence>
<name>A0A8K0UYV0_9AGAR</name>
<dbReference type="EMBL" id="JAEVFJ010000002">
    <property type="protein sequence ID" value="KAH8107128.1"/>
    <property type="molecule type" value="Genomic_DNA"/>
</dbReference>
<reference evidence="3" key="1">
    <citation type="journal article" date="2021" name="New Phytol.">
        <title>Evolutionary innovations through gain and loss of genes in the ectomycorrhizal Boletales.</title>
        <authorList>
            <person name="Wu G."/>
            <person name="Miyauchi S."/>
            <person name="Morin E."/>
            <person name="Kuo A."/>
            <person name="Drula E."/>
            <person name="Varga T."/>
            <person name="Kohler A."/>
            <person name="Feng B."/>
            <person name="Cao Y."/>
            <person name="Lipzen A."/>
            <person name="Daum C."/>
            <person name="Hundley H."/>
            <person name="Pangilinan J."/>
            <person name="Johnson J."/>
            <person name="Barry K."/>
            <person name="LaButti K."/>
            <person name="Ng V."/>
            <person name="Ahrendt S."/>
            <person name="Min B."/>
            <person name="Choi I.G."/>
            <person name="Park H."/>
            <person name="Plett J.M."/>
            <person name="Magnuson J."/>
            <person name="Spatafora J.W."/>
            <person name="Nagy L.G."/>
            <person name="Henrissat B."/>
            <person name="Grigoriev I.V."/>
            <person name="Yang Z.L."/>
            <person name="Xu J."/>
            <person name="Martin F.M."/>
        </authorList>
    </citation>
    <scope>NUCLEOTIDE SEQUENCE</scope>
    <source>
        <strain evidence="3">KKN 215</strain>
    </source>
</reference>
<dbReference type="AlphaFoldDB" id="A0A8K0UYV0"/>
<sequence length="937" mass="107069">MRNRNGAHHARRGFTPSMSAFDFTRHLRLLLEGSPEAPSLPNLLEQVDTFVLNCSSSSDAPTLITQLEDDLQRIHHDIIDHAVFSQTEIFLSVLFHLRPLLPPTSLISTWFEVVLRPALREPKLPTAAVNHAKELILSALDPIPNVADGSGDEHEEEKKREKVGNFRRRLMDLYLLDAYNESSGDDVLELAEMDEVQREKRACWKSNLEDVLVRVGLQRPQHLLTEIYNCFAAPSTRLQLLMLLHAFTSQTAFPTQAAVVMAQHPLMQSLLHCLVLDNSSTVVSVGITMLTKVLPVFAVHACEDLKRILPWLFVILARVICWKLRKISTLVDSQQNPEFAYDPDMLRDIFEEEDIPKDSIADNRNTLPIRPDLDWERLEMVFTGINGANPPPHQFFSFLYFLFPCNALRFLRYPAMYLTDSAVESPYTVSWEEALDEDLIRSKSELLLRGHVLHPLLIWRDATAELAKPDFWAEYDISRIVAECTMLDVRNASLGLREAQQLIMSIPVSLNASTSTDEMSDSGPDVALSSSAGSSGSSILARMPAIPPGHKPRISLQDMVTTSIALKSGLDVELVDVVSSSSWTSGLFQQPRTRSPSREVATTSSRTVTPDIAARLSQNATEIPTHVAQAIAELQREVLLLRSELNFELWMARENVTHIGRLYQDRVVSKNAEIERQGLHNKMREYKVEVHRLQRELQTHKEQATKLKNQYNDWNRKLQDRVRDMRAEKAAWSAEATAMRAATKEAKETFTAQGRLLAEATNRVFHLETKIKENAHKVDRLHDYEMQIEQLIKMQRLWENDTRRLNELEEYLKLFTSTYHKMELRLEAYEKTQIQMDDEARRQRQQVQSLQARLSEAQKKLQVRKGTQSLDLSQYYEHSQRLSESNRLLKEENDELKEEVVEMKAMVEMLKAQVTGSMTAFSPARSSPLIPPRSFTT</sequence>
<dbReference type="InterPro" id="IPR007483">
    <property type="entry name" value="Hamartin"/>
</dbReference>
<keyword evidence="4" id="KW-1185">Reference proteome</keyword>
<dbReference type="GO" id="GO:0051726">
    <property type="term" value="P:regulation of cell cycle"/>
    <property type="evidence" value="ECO:0007669"/>
    <property type="project" value="TreeGrafter"/>
</dbReference>
<feature type="coiled-coil region" evidence="1">
    <location>
        <begin position="826"/>
        <end position="913"/>
    </location>
</feature>
<evidence type="ECO:0000313" key="3">
    <source>
        <dbReference type="EMBL" id="KAH8107128.1"/>
    </source>
</evidence>
<dbReference type="GO" id="GO:0032007">
    <property type="term" value="P:negative regulation of TOR signaling"/>
    <property type="evidence" value="ECO:0007669"/>
    <property type="project" value="TreeGrafter"/>
</dbReference>
<comment type="caution">
    <text evidence="3">The sequence shown here is derived from an EMBL/GenBank/DDBJ whole genome shotgun (WGS) entry which is preliminary data.</text>
</comment>
<feature type="region of interest" description="Disordered" evidence="2">
    <location>
        <begin position="586"/>
        <end position="606"/>
    </location>
</feature>
<feature type="region of interest" description="Disordered" evidence="2">
    <location>
        <begin position="513"/>
        <end position="536"/>
    </location>
</feature>
<protein>
    <recommendedName>
        <fullName evidence="5">Hamartin</fullName>
    </recommendedName>
</protein>
<evidence type="ECO:0000256" key="1">
    <source>
        <dbReference type="SAM" id="Coils"/>
    </source>
</evidence>
<keyword evidence="1" id="KW-0175">Coiled coil</keyword>
<dbReference type="OrthoDB" id="28737at2759"/>
<dbReference type="Proteomes" id="UP000813824">
    <property type="component" value="Unassembled WGS sequence"/>
</dbReference>
<dbReference type="PANTHER" id="PTHR15154">
    <property type="entry name" value="HAMARTIN"/>
    <property type="match status" value="1"/>
</dbReference>
<evidence type="ECO:0000313" key="4">
    <source>
        <dbReference type="Proteomes" id="UP000813824"/>
    </source>
</evidence>
<dbReference type="GO" id="GO:0033596">
    <property type="term" value="C:TSC1-TSC2 complex"/>
    <property type="evidence" value="ECO:0007669"/>
    <property type="project" value="TreeGrafter"/>
</dbReference>
<feature type="coiled-coil region" evidence="1">
    <location>
        <begin position="669"/>
        <end position="735"/>
    </location>
</feature>
<gene>
    <name evidence="3" type="ORF">BXZ70DRAFT_916522</name>
</gene>
<evidence type="ECO:0008006" key="5">
    <source>
        <dbReference type="Google" id="ProtNLM"/>
    </source>
</evidence>